<proteinExistence type="predicted"/>
<gene>
    <name evidence="2" type="ORF">BEN30_16795</name>
</gene>
<dbReference type="PROSITE" id="PS50404">
    <property type="entry name" value="GST_NTER"/>
    <property type="match status" value="1"/>
</dbReference>
<dbReference type="CDD" id="cd03196">
    <property type="entry name" value="GST_C_5"/>
    <property type="match status" value="1"/>
</dbReference>
<evidence type="ECO:0000259" key="1">
    <source>
        <dbReference type="PROSITE" id="PS50404"/>
    </source>
</evidence>
<feature type="domain" description="GST N-terminal" evidence="1">
    <location>
        <begin position="7"/>
        <end position="86"/>
    </location>
</feature>
<dbReference type="Pfam" id="PF13417">
    <property type="entry name" value="GST_N_3"/>
    <property type="match status" value="1"/>
</dbReference>
<accession>A0A1E5Q448</accession>
<dbReference type="AlphaFoldDB" id="A0A1E5Q448"/>
<dbReference type="InterPro" id="IPR036249">
    <property type="entry name" value="Thioredoxin-like_sf"/>
</dbReference>
<dbReference type="Proteomes" id="UP000095347">
    <property type="component" value="Unassembled WGS sequence"/>
</dbReference>
<evidence type="ECO:0000313" key="3">
    <source>
        <dbReference type="Proteomes" id="UP000095347"/>
    </source>
</evidence>
<dbReference type="PANTHER" id="PTHR43968:SF6">
    <property type="entry name" value="GLUTATHIONE S-TRANSFERASE OMEGA"/>
    <property type="match status" value="1"/>
</dbReference>
<dbReference type="STRING" id="28181.BEN30_16795"/>
<sequence>MTTSTQALPVLYSFRRCPFAMRARLGLWASGMPYVLREVVLANKPQTMLTLSPKGTVPVLHLPSGEVIDESLDIMAWALTEHDPLGWRDHRDDDLIRACDTDFKFHLDRYKYATRYDNSDPLEHRSLGEAFVLGLDQRLTAQPFLGGLHPRLTDMAIAPFVRQFALPDWEWFFHTPYVHVQGWLNAFISSAAFAQVMDKRPPWRDGDEDTLVNPPPH</sequence>
<reference evidence="3" key="1">
    <citation type="submission" date="2016-07" db="EMBL/GenBank/DDBJ databases">
        <authorList>
            <person name="Florea S."/>
            <person name="Webb J.S."/>
            <person name="Jaromczyk J."/>
            <person name="Schardl C.L."/>
        </authorList>
    </citation>
    <scope>NUCLEOTIDE SEQUENCE [LARGE SCALE GENOMIC DNA]</scope>
    <source>
        <strain evidence="3">MV-1</strain>
    </source>
</reference>
<name>A0A1E5Q448_9PROT</name>
<organism evidence="2 3">
    <name type="scientific">Magnetovibrio blakemorei</name>
    <dbReference type="NCBI Taxonomy" id="28181"/>
    <lineage>
        <taxon>Bacteria</taxon>
        <taxon>Pseudomonadati</taxon>
        <taxon>Pseudomonadota</taxon>
        <taxon>Alphaproteobacteria</taxon>
        <taxon>Rhodospirillales</taxon>
        <taxon>Magnetovibrionaceae</taxon>
        <taxon>Magnetovibrio</taxon>
    </lineage>
</organism>
<comment type="caution">
    <text evidence="2">The sequence shown here is derived from an EMBL/GenBank/DDBJ whole genome shotgun (WGS) entry which is preliminary data.</text>
</comment>
<dbReference type="PANTHER" id="PTHR43968">
    <property type="match status" value="1"/>
</dbReference>
<keyword evidence="3" id="KW-1185">Reference proteome</keyword>
<dbReference type="OrthoDB" id="9813092at2"/>
<evidence type="ECO:0000313" key="2">
    <source>
        <dbReference type="EMBL" id="OEJ64335.1"/>
    </source>
</evidence>
<dbReference type="InterPro" id="IPR050983">
    <property type="entry name" value="GST_Omega/HSP26"/>
</dbReference>
<dbReference type="InterPro" id="IPR004045">
    <property type="entry name" value="Glutathione_S-Trfase_N"/>
</dbReference>
<dbReference type="SUPFAM" id="SSF52833">
    <property type="entry name" value="Thioredoxin-like"/>
    <property type="match status" value="1"/>
</dbReference>
<dbReference type="RefSeq" id="WP_069959319.1">
    <property type="nucleotide sequence ID" value="NZ_MCGG01000072.1"/>
</dbReference>
<dbReference type="InterPro" id="IPR036282">
    <property type="entry name" value="Glutathione-S-Trfase_C_sf"/>
</dbReference>
<dbReference type="Gene3D" id="3.40.30.10">
    <property type="entry name" value="Glutaredoxin"/>
    <property type="match status" value="1"/>
</dbReference>
<protein>
    <recommendedName>
        <fullName evidence="1">GST N-terminal domain-containing protein</fullName>
    </recommendedName>
</protein>
<dbReference type="EMBL" id="MCGG01000072">
    <property type="protein sequence ID" value="OEJ64335.1"/>
    <property type="molecule type" value="Genomic_DNA"/>
</dbReference>
<dbReference type="GO" id="GO:0005737">
    <property type="term" value="C:cytoplasm"/>
    <property type="evidence" value="ECO:0007669"/>
    <property type="project" value="TreeGrafter"/>
</dbReference>
<dbReference type="Gene3D" id="1.20.1050.10">
    <property type="match status" value="1"/>
</dbReference>
<dbReference type="SUPFAM" id="SSF47616">
    <property type="entry name" value="GST C-terminal domain-like"/>
    <property type="match status" value="1"/>
</dbReference>